<reference evidence="2 3" key="1">
    <citation type="submission" date="2016-08" db="EMBL/GenBank/DDBJ databases">
        <title>Evolution of the type three secretion system and type three effector repertoires in Xanthomonas.</title>
        <authorList>
            <person name="Merda D."/>
            <person name="Briand M."/>
            <person name="Bosis E."/>
            <person name="Rousseau C."/>
            <person name="Portier P."/>
            <person name="Jacques M.-A."/>
            <person name="Fischer-Le Saux M."/>
        </authorList>
    </citation>
    <scope>NUCLEOTIDE SEQUENCE [LARGE SCALE GENOMIC DNA]</scope>
    <source>
        <strain evidence="2 3">CFBP 4691</strain>
    </source>
</reference>
<sequence>MRATQRLAYYSDDPQYLEDMASVVQRLGPSIAPDAVKIYHASLIQFRRFDQVRQLALQHPDVALESVPRVVAAPPPARPNAYVMETRQRQLREIEIPLHDATLIAVVHPHCGFSRRAMDALRGSPLLQGLTVRWIAPVGRRIDYDVFVEWNAAHADQSIVLARRTADWPMIDDWATPTFYLLRNGKLVAHFSGWPKDGNQELLLELGRNLDPRRKPEPDAPLPAGRTDAARTVEPGNR</sequence>
<feature type="region of interest" description="Disordered" evidence="1">
    <location>
        <begin position="208"/>
        <end position="238"/>
    </location>
</feature>
<feature type="compositionally biased region" description="Basic and acidic residues" evidence="1">
    <location>
        <begin position="208"/>
        <end position="218"/>
    </location>
</feature>
<dbReference type="AlphaFoldDB" id="A0A2S6ZCJ6"/>
<organism evidence="2 3">
    <name type="scientific">Xanthomonas theicola</name>
    <dbReference type="NCBI Taxonomy" id="56464"/>
    <lineage>
        <taxon>Bacteria</taxon>
        <taxon>Pseudomonadati</taxon>
        <taxon>Pseudomonadota</taxon>
        <taxon>Gammaproteobacteria</taxon>
        <taxon>Lysobacterales</taxon>
        <taxon>Lysobacteraceae</taxon>
        <taxon>Xanthomonas</taxon>
    </lineage>
</organism>
<evidence type="ECO:0000313" key="2">
    <source>
        <dbReference type="EMBL" id="PPT88398.1"/>
    </source>
</evidence>
<evidence type="ECO:0008006" key="4">
    <source>
        <dbReference type="Google" id="ProtNLM"/>
    </source>
</evidence>
<keyword evidence="3" id="KW-1185">Reference proteome</keyword>
<gene>
    <name evidence="2" type="ORF">XthCFBP4691_14730</name>
</gene>
<dbReference type="EMBL" id="MIGX01000081">
    <property type="protein sequence ID" value="PPT88398.1"/>
    <property type="molecule type" value="Genomic_DNA"/>
</dbReference>
<dbReference type="Proteomes" id="UP000239898">
    <property type="component" value="Unassembled WGS sequence"/>
</dbReference>
<protein>
    <recommendedName>
        <fullName evidence="4">Thioredoxin domain-containing protein</fullName>
    </recommendedName>
</protein>
<proteinExistence type="predicted"/>
<evidence type="ECO:0000313" key="3">
    <source>
        <dbReference type="Proteomes" id="UP000239898"/>
    </source>
</evidence>
<comment type="caution">
    <text evidence="2">The sequence shown here is derived from an EMBL/GenBank/DDBJ whole genome shotgun (WGS) entry which is preliminary data.</text>
</comment>
<name>A0A2S6ZCJ6_9XANT</name>
<evidence type="ECO:0000256" key="1">
    <source>
        <dbReference type="SAM" id="MobiDB-lite"/>
    </source>
</evidence>
<accession>A0A2S6ZCJ6</accession>